<sequence length="648" mass="72177">MSIWDDAGAIPPVLDAVRLQAHRNGNPDIINATEPKSVLTPLAKALLAGNATTVKLLLDNGASPDKKTVDGRTPMYLAADAPRERRRMIQLLLEKNPATFDDEGPDFVQKNTPLMAAVKRDDPEAVKLLVERGASKEKTNSAGKTANDLVNDSKPNSANVKKALAIVPSKGVGGLMTYIKGWVLPVLAYFRRFGPLADIFDAASRAYFGVAALGPLPGEDISEPETAEEFKQNLENMVARGGLEKFFPPGDPYVKQVADKAAELRNDPNNLLNSPAQIDALAKLALYQPVLYCDDSGSMWNEDNGPGTKKGDRWQSQIDLVKKMTDITTRAVPNNRGCHLRFINRDMPNSNNLDETAIGQIFNTYGRGTGWTPIGTMLRKHVLDQIVYKDLEANTLKRPFLVMCITDGFPTQERAMEGTTPGPEDANQNQDADRFRKEIRKCGQLLESKDYKMEVVRFSISRIGNITDWEDRLEADKFWDGLKSDDQIQDVLHMNEDILDEKFQAKQDQKDLEIWTKDRTSDSFYEGRGEPSRSTPHNVYHPYSRDAAARAHPGALDSDLWREQNFLTRAFLRATLLYPTIYGAYTCLYAAFSPDITLDTSGTYIAPWGQLYDVAPEMVRAGKNVAEGGDGTAKEFWEWSDAQVSKYI</sequence>
<proteinExistence type="predicted"/>
<accession>A0ACC1PMS6</accession>
<gene>
    <name evidence="1" type="ORF">NUW58_g1519</name>
</gene>
<protein>
    <submittedName>
        <fullName evidence="1">Uncharacterized protein</fullName>
    </submittedName>
</protein>
<evidence type="ECO:0000313" key="1">
    <source>
        <dbReference type="EMBL" id="KAJ2994574.1"/>
    </source>
</evidence>
<evidence type="ECO:0000313" key="2">
    <source>
        <dbReference type="Proteomes" id="UP001143856"/>
    </source>
</evidence>
<keyword evidence="2" id="KW-1185">Reference proteome</keyword>
<dbReference type="Proteomes" id="UP001143856">
    <property type="component" value="Unassembled WGS sequence"/>
</dbReference>
<reference evidence="1" key="1">
    <citation type="submission" date="2022-10" db="EMBL/GenBank/DDBJ databases">
        <title>Genome Sequence of Xylaria curta.</title>
        <authorList>
            <person name="Buettner E."/>
        </authorList>
    </citation>
    <scope>NUCLEOTIDE SEQUENCE</scope>
    <source>
        <strain evidence="1">Babe10</strain>
    </source>
</reference>
<name>A0ACC1PMS6_9PEZI</name>
<dbReference type="EMBL" id="JAPDGR010000166">
    <property type="protein sequence ID" value="KAJ2994574.1"/>
    <property type="molecule type" value="Genomic_DNA"/>
</dbReference>
<organism evidence="1 2">
    <name type="scientific">Xylaria curta</name>
    <dbReference type="NCBI Taxonomy" id="42375"/>
    <lineage>
        <taxon>Eukaryota</taxon>
        <taxon>Fungi</taxon>
        <taxon>Dikarya</taxon>
        <taxon>Ascomycota</taxon>
        <taxon>Pezizomycotina</taxon>
        <taxon>Sordariomycetes</taxon>
        <taxon>Xylariomycetidae</taxon>
        <taxon>Xylariales</taxon>
        <taxon>Xylariaceae</taxon>
        <taxon>Xylaria</taxon>
    </lineage>
</organism>
<comment type="caution">
    <text evidence="1">The sequence shown here is derived from an EMBL/GenBank/DDBJ whole genome shotgun (WGS) entry which is preliminary data.</text>
</comment>